<dbReference type="InterPro" id="IPR002657">
    <property type="entry name" value="BilAc:Na_symport/Acr3"/>
</dbReference>
<dbReference type="InterPro" id="IPR038770">
    <property type="entry name" value="Na+/solute_symporter_sf"/>
</dbReference>
<feature type="transmembrane region" description="Helical" evidence="5">
    <location>
        <begin position="51"/>
        <end position="74"/>
    </location>
</feature>
<evidence type="ECO:0000256" key="2">
    <source>
        <dbReference type="ARBA" id="ARBA00022692"/>
    </source>
</evidence>
<evidence type="ECO:0000256" key="1">
    <source>
        <dbReference type="ARBA" id="ARBA00004141"/>
    </source>
</evidence>
<evidence type="ECO:0000256" key="4">
    <source>
        <dbReference type="ARBA" id="ARBA00023136"/>
    </source>
</evidence>
<keyword evidence="3 5" id="KW-1133">Transmembrane helix</keyword>
<dbReference type="PANTHER" id="PTHR10361">
    <property type="entry name" value="SODIUM-BILE ACID COTRANSPORTER"/>
    <property type="match status" value="1"/>
</dbReference>
<dbReference type="PANTHER" id="PTHR10361:SF28">
    <property type="entry name" value="P3 PROTEIN-RELATED"/>
    <property type="match status" value="1"/>
</dbReference>
<name>A0ABV2SHT7_9GAMM</name>
<gene>
    <name evidence="6" type="ORF">V5J35_002522</name>
</gene>
<accession>A0ABV2SHT7</accession>
<feature type="transmembrane region" description="Helical" evidence="5">
    <location>
        <begin position="183"/>
        <end position="206"/>
    </location>
</feature>
<protein>
    <submittedName>
        <fullName evidence="6">BASS family bile acid:Na+ symporter</fullName>
    </submittedName>
</protein>
<evidence type="ECO:0000256" key="3">
    <source>
        <dbReference type="ARBA" id="ARBA00022989"/>
    </source>
</evidence>
<feature type="transmembrane region" description="Helical" evidence="5">
    <location>
        <begin position="218"/>
        <end position="239"/>
    </location>
</feature>
<sequence length="285" mass="30552">MFGVALPLKVDDFTRIIKKPKAPVVGMVAQFMLLPGLSTLAAYILNVPAEYAAGMILIACCPGGSISNMVTYLARGNVAVSVSMSAASSLMAIFMTPFNFAFYGSLLPQTQGMIQSIAIDASNILLLIITILAIPMVAGMYIGNRFPRFVAMAEKPFRVLTFTVLLVVVLGILSQNLEALKLFGAMLAALLIGQNAMAMLVGYLSARMTGLPVPDQRAITFEVGIQNSVLGVAIIVTFYPDMFGMLQIVGMWGMWHLVSGLILAHIWSRKSITSKAEPVLEVKAG</sequence>
<organism evidence="6 7">
    <name type="scientific">Endozoicomonas lisbonensis</name>
    <dbReference type="NCBI Taxonomy" id="3120522"/>
    <lineage>
        <taxon>Bacteria</taxon>
        <taxon>Pseudomonadati</taxon>
        <taxon>Pseudomonadota</taxon>
        <taxon>Gammaproteobacteria</taxon>
        <taxon>Oceanospirillales</taxon>
        <taxon>Endozoicomonadaceae</taxon>
        <taxon>Endozoicomonas</taxon>
    </lineage>
</organism>
<comment type="subcellular location">
    <subcellularLocation>
        <location evidence="1">Membrane</location>
        <topology evidence="1">Multi-pass membrane protein</topology>
    </subcellularLocation>
</comment>
<reference evidence="6 7" key="1">
    <citation type="submission" date="2024-06" db="EMBL/GenBank/DDBJ databases">
        <title>Genomic Encyclopedia of Type Strains, Phase V (KMG-V): Genome sequencing to study the core and pangenomes of soil and plant-associated prokaryotes.</title>
        <authorList>
            <person name="Whitman W."/>
        </authorList>
    </citation>
    <scope>NUCLEOTIDE SEQUENCE [LARGE SCALE GENOMIC DNA]</scope>
    <source>
        <strain evidence="6 7">NE40</strain>
    </source>
</reference>
<proteinExistence type="predicted"/>
<feature type="transmembrane region" description="Helical" evidence="5">
    <location>
        <begin position="156"/>
        <end position="177"/>
    </location>
</feature>
<evidence type="ECO:0000313" key="6">
    <source>
        <dbReference type="EMBL" id="MET4757330.1"/>
    </source>
</evidence>
<feature type="transmembrane region" description="Helical" evidence="5">
    <location>
        <begin position="86"/>
        <end position="104"/>
    </location>
</feature>
<dbReference type="Gene3D" id="1.20.1530.20">
    <property type="match status" value="1"/>
</dbReference>
<keyword evidence="4 5" id="KW-0472">Membrane</keyword>
<feature type="transmembrane region" description="Helical" evidence="5">
    <location>
        <begin position="245"/>
        <end position="267"/>
    </location>
</feature>
<dbReference type="EMBL" id="JBEWTB010000002">
    <property type="protein sequence ID" value="MET4757330.1"/>
    <property type="molecule type" value="Genomic_DNA"/>
</dbReference>
<feature type="transmembrane region" description="Helical" evidence="5">
    <location>
        <begin position="24"/>
        <end position="45"/>
    </location>
</feature>
<evidence type="ECO:0000256" key="5">
    <source>
        <dbReference type="SAM" id="Phobius"/>
    </source>
</evidence>
<dbReference type="InterPro" id="IPR004710">
    <property type="entry name" value="Bilac:Na_transpt"/>
</dbReference>
<comment type="caution">
    <text evidence="6">The sequence shown here is derived from an EMBL/GenBank/DDBJ whole genome shotgun (WGS) entry which is preliminary data.</text>
</comment>
<keyword evidence="2 5" id="KW-0812">Transmembrane</keyword>
<dbReference type="Pfam" id="PF01758">
    <property type="entry name" value="SBF"/>
    <property type="match status" value="1"/>
</dbReference>
<feature type="transmembrane region" description="Helical" evidence="5">
    <location>
        <begin position="124"/>
        <end position="144"/>
    </location>
</feature>
<dbReference type="RefSeq" id="WP_354007490.1">
    <property type="nucleotide sequence ID" value="NZ_JBEWTA010000001.1"/>
</dbReference>
<dbReference type="Proteomes" id="UP001549366">
    <property type="component" value="Unassembled WGS sequence"/>
</dbReference>
<keyword evidence="7" id="KW-1185">Reference proteome</keyword>
<evidence type="ECO:0000313" key="7">
    <source>
        <dbReference type="Proteomes" id="UP001549366"/>
    </source>
</evidence>